<dbReference type="InterPro" id="IPR004175">
    <property type="entry name" value="RNA_CPDase"/>
</dbReference>
<reference evidence="4 5" key="1">
    <citation type="submission" date="2020-02" db="EMBL/GenBank/DDBJ databases">
        <title>Comparative genomics of sulfur disproportionating microorganisms.</title>
        <authorList>
            <person name="Ward L.M."/>
            <person name="Bertran E."/>
            <person name="Johnston D.T."/>
        </authorList>
    </citation>
    <scope>NUCLEOTIDE SEQUENCE [LARGE SCALE GENOMIC DNA]</scope>
    <source>
        <strain evidence="4 5">DSM 100025</strain>
    </source>
</reference>
<keyword evidence="5" id="KW-1185">Reference proteome</keyword>
<evidence type="ECO:0000313" key="5">
    <source>
        <dbReference type="Proteomes" id="UP000469346"/>
    </source>
</evidence>
<comment type="catalytic activity">
    <reaction evidence="2">
        <text>a 3'-end 2',3'-cyclophospho-ribonucleotide-RNA + H2O = a 3'-end 2'-phospho-ribonucleotide-RNA + H(+)</text>
        <dbReference type="Rhea" id="RHEA:11828"/>
        <dbReference type="Rhea" id="RHEA-COMP:10464"/>
        <dbReference type="Rhea" id="RHEA-COMP:17353"/>
        <dbReference type="ChEBI" id="CHEBI:15377"/>
        <dbReference type="ChEBI" id="CHEBI:15378"/>
        <dbReference type="ChEBI" id="CHEBI:83064"/>
        <dbReference type="ChEBI" id="CHEBI:173113"/>
        <dbReference type="EC" id="3.1.4.58"/>
    </reaction>
</comment>
<feature type="active site" description="Proton acceptor" evidence="2">
    <location>
        <position position="128"/>
    </location>
</feature>
<organism evidence="4 5">
    <name type="scientific">Dissulfurirhabdus thermomarina</name>
    <dbReference type="NCBI Taxonomy" id="1765737"/>
    <lineage>
        <taxon>Bacteria</taxon>
        <taxon>Deltaproteobacteria</taxon>
        <taxon>Dissulfurirhabdaceae</taxon>
        <taxon>Dissulfurirhabdus</taxon>
    </lineage>
</organism>
<feature type="short sequence motif" description="HXTX 2" evidence="2">
    <location>
        <begin position="128"/>
        <end position="131"/>
    </location>
</feature>
<dbReference type="Pfam" id="PF02834">
    <property type="entry name" value="LigT_PEase"/>
    <property type="match status" value="2"/>
</dbReference>
<dbReference type="PANTHER" id="PTHR35561:SF1">
    <property type="entry name" value="RNA 2',3'-CYCLIC PHOSPHODIESTERASE"/>
    <property type="match status" value="1"/>
</dbReference>
<dbReference type="SUPFAM" id="SSF55144">
    <property type="entry name" value="LigT-like"/>
    <property type="match status" value="1"/>
</dbReference>
<accession>A0A6N9TKJ5</accession>
<dbReference type="GO" id="GO:0004113">
    <property type="term" value="F:2',3'-cyclic-nucleotide 3'-phosphodiesterase activity"/>
    <property type="evidence" value="ECO:0007669"/>
    <property type="project" value="InterPro"/>
</dbReference>
<dbReference type="RefSeq" id="WP_163297946.1">
    <property type="nucleotide sequence ID" value="NZ_JAAGRR010000017.1"/>
</dbReference>
<evidence type="ECO:0000256" key="1">
    <source>
        <dbReference type="ARBA" id="ARBA00022801"/>
    </source>
</evidence>
<evidence type="ECO:0000313" key="4">
    <source>
        <dbReference type="EMBL" id="NDY41791.1"/>
    </source>
</evidence>
<dbReference type="Gene3D" id="3.90.1140.10">
    <property type="entry name" value="Cyclic phosphodiesterase"/>
    <property type="match status" value="1"/>
</dbReference>
<dbReference type="InterPro" id="IPR014051">
    <property type="entry name" value="Phosphoesterase_HXTX"/>
</dbReference>
<name>A0A6N9TKJ5_DISTH</name>
<dbReference type="HAMAP" id="MF_01940">
    <property type="entry name" value="RNA_CPDase"/>
    <property type="match status" value="1"/>
</dbReference>
<evidence type="ECO:0000259" key="3">
    <source>
        <dbReference type="Pfam" id="PF02834"/>
    </source>
</evidence>
<keyword evidence="1 2" id="KW-0378">Hydrolase</keyword>
<feature type="domain" description="Phosphoesterase HXTX" evidence="3">
    <location>
        <begin position="101"/>
        <end position="173"/>
    </location>
</feature>
<proteinExistence type="inferred from homology"/>
<dbReference type="EC" id="3.1.4.58" evidence="2"/>
<feature type="short sequence motif" description="HXTX 1" evidence="2">
    <location>
        <begin position="41"/>
        <end position="44"/>
    </location>
</feature>
<comment type="similarity">
    <text evidence="2">Belongs to the 2H phosphoesterase superfamily. ThpR family.</text>
</comment>
<sequence>MVRTFLAIDLPPAQRKALEAARRSLERAGGDVRWVPAANVHLTLKFLGGVPAGGLPRVLEAAAAACRGRAPFRLSVEGLGVFPGWHRPRVLWAGVGGDIPALAALHAAIESELAAAGFPAEERPFRPHLTLGRVRSLRGWAGVRDAMAASRLATGPFTVERVVAYESRIGPRGAAYRPLGDFPLPG</sequence>
<dbReference type="InterPro" id="IPR009097">
    <property type="entry name" value="Cyclic_Pdiesterase"/>
</dbReference>
<comment type="caution">
    <text evidence="4">The sequence shown here is derived from an EMBL/GenBank/DDBJ whole genome shotgun (WGS) entry which is preliminary data.</text>
</comment>
<dbReference type="AlphaFoldDB" id="A0A6N9TKJ5"/>
<dbReference type="PANTHER" id="PTHR35561">
    <property type="entry name" value="RNA 2',3'-CYCLIC PHOSPHODIESTERASE"/>
    <property type="match status" value="1"/>
</dbReference>
<feature type="active site" description="Proton donor" evidence="2">
    <location>
        <position position="41"/>
    </location>
</feature>
<evidence type="ECO:0000256" key="2">
    <source>
        <dbReference type="HAMAP-Rule" id="MF_01940"/>
    </source>
</evidence>
<gene>
    <name evidence="4" type="primary">thpR</name>
    <name evidence="4" type="ORF">G3N55_02845</name>
</gene>
<protein>
    <recommendedName>
        <fullName evidence="2">RNA 2',3'-cyclic phosphodiesterase</fullName>
        <shortName evidence="2">RNA 2',3'-CPDase</shortName>
        <ecNumber evidence="2">3.1.4.58</ecNumber>
    </recommendedName>
</protein>
<dbReference type="EMBL" id="JAAGRR010000017">
    <property type="protein sequence ID" value="NDY41791.1"/>
    <property type="molecule type" value="Genomic_DNA"/>
</dbReference>
<dbReference type="NCBIfam" id="TIGR02258">
    <property type="entry name" value="2_5_ligase"/>
    <property type="match status" value="1"/>
</dbReference>
<feature type="domain" description="Phosphoesterase HXTX" evidence="3">
    <location>
        <begin position="8"/>
        <end position="92"/>
    </location>
</feature>
<comment type="function">
    <text evidence="2">Hydrolyzes RNA 2',3'-cyclic phosphodiester to an RNA 2'-phosphomonoester.</text>
</comment>
<dbReference type="Proteomes" id="UP000469346">
    <property type="component" value="Unassembled WGS sequence"/>
</dbReference>
<dbReference type="GO" id="GO:0008664">
    <property type="term" value="F:RNA 2',3'-cyclic 3'-phosphodiesterase activity"/>
    <property type="evidence" value="ECO:0007669"/>
    <property type="project" value="UniProtKB-EC"/>
</dbReference>